<keyword evidence="5" id="KW-0560">Oxidoreductase</keyword>
<keyword evidence="9" id="KW-0812">Transmembrane</keyword>
<keyword evidence="6 8" id="KW-0408">Iron</keyword>
<keyword evidence="7 10" id="KW-0503">Monooxygenase</keyword>
<accession>A0A5Q4BPL1</accession>
<evidence type="ECO:0000256" key="9">
    <source>
        <dbReference type="SAM" id="Phobius"/>
    </source>
</evidence>
<dbReference type="GO" id="GO:0020037">
    <property type="term" value="F:heme binding"/>
    <property type="evidence" value="ECO:0007669"/>
    <property type="project" value="InterPro"/>
</dbReference>
<dbReference type="InterPro" id="IPR001128">
    <property type="entry name" value="Cyt_P450"/>
</dbReference>
<dbReference type="InterPro" id="IPR050121">
    <property type="entry name" value="Cytochrome_P450_monoxygenase"/>
</dbReference>
<dbReference type="GO" id="GO:0005506">
    <property type="term" value="F:iron ion binding"/>
    <property type="evidence" value="ECO:0007669"/>
    <property type="project" value="InterPro"/>
</dbReference>
<comment type="pathway">
    <text evidence="2">Secondary metabolite biosynthesis.</text>
</comment>
<evidence type="ECO:0000256" key="7">
    <source>
        <dbReference type="ARBA" id="ARBA00023033"/>
    </source>
</evidence>
<keyword evidence="4 8" id="KW-0479">Metal-binding</keyword>
<comment type="caution">
    <text evidence="10">The sequence shown here is derived from an EMBL/GenBank/DDBJ whole genome shotgun (WGS) entry which is preliminary data.</text>
</comment>
<organism evidence="10 11">
    <name type="scientific">Colletotrichum shisoi</name>
    <dbReference type="NCBI Taxonomy" id="2078593"/>
    <lineage>
        <taxon>Eukaryota</taxon>
        <taxon>Fungi</taxon>
        <taxon>Dikarya</taxon>
        <taxon>Ascomycota</taxon>
        <taxon>Pezizomycotina</taxon>
        <taxon>Sordariomycetes</taxon>
        <taxon>Hypocreomycetidae</taxon>
        <taxon>Glomerellales</taxon>
        <taxon>Glomerellaceae</taxon>
        <taxon>Colletotrichum</taxon>
        <taxon>Colletotrichum destructivum species complex</taxon>
    </lineage>
</organism>
<keyword evidence="9" id="KW-1133">Transmembrane helix</keyword>
<comment type="cofactor">
    <cofactor evidence="1 8">
        <name>heme</name>
        <dbReference type="ChEBI" id="CHEBI:30413"/>
    </cofactor>
</comment>
<evidence type="ECO:0000256" key="8">
    <source>
        <dbReference type="PIRSR" id="PIRSR602401-1"/>
    </source>
</evidence>
<dbReference type="PANTHER" id="PTHR24305">
    <property type="entry name" value="CYTOCHROME P450"/>
    <property type="match status" value="1"/>
</dbReference>
<dbReference type="InterPro" id="IPR002401">
    <property type="entry name" value="Cyt_P450_E_grp-I"/>
</dbReference>
<dbReference type="AlphaFoldDB" id="A0A5Q4BPL1"/>
<dbReference type="Gene3D" id="1.10.630.10">
    <property type="entry name" value="Cytochrome P450"/>
    <property type="match status" value="1"/>
</dbReference>
<feature type="binding site" description="axial binding residue" evidence="8">
    <location>
        <position position="502"/>
    </location>
    <ligand>
        <name>heme</name>
        <dbReference type="ChEBI" id="CHEBI:30413"/>
    </ligand>
    <ligandPart>
        <name>Fe</name>
        <dbReference type="ChEBI" id="CHEBI:18248"/>
    </ligandPart>
</feature>
<dbReference type="CDD" id="cd11051">
    <property type="entry name" value="CYP59-like"/>
    <property type="match status" value="1"/>
</dbReference>
<keyword evidence="3 8" id="KW-0349">Heme</keyword>
<dbReference type="InterPro" id="IPR036396">
    <property type="entry name" value="Cyt_P450_sf"/>
</dbReference>
<dbReference type="PANTHER" id="PTHR24305:SF107">
    <property type="entry name" value="P450, PUTATIVE (EUROFUNG)-RELATED"/>
    <property type="match status" value="1"/>
</dbReference>
<evidence type="ECO:0000256" key="3">
    <source>
        <dbReference type="ARBA" id="ARBA00022617"/>
    </source>
</evidence>
<dbReference type="PRINTS" id="PR00385">
    <property type="entry name" value="P450"/>
</dbReference>
<dbReference type="GO" id="GO:0004497">
    <property type="term" value="F:monooxygenase activity"/>
    <property type="evidence" value="ECO:0007669"/>
    <property type="project" value="UniProtKB-KW"/>
</dbReference>
<evidence type="ECO:0000256" key="4">
    <source>
        <dbReference type="ARBA" id="ARBA00022723"/>
    </source>
</evidence>
<feature type="transmembrane region" description="Helical" evidence="9">
    <location>
        <begin position="7"/>
        <end position="28"/>
    </location>
</feature>
<reference evidence="10 11" key="1">
    <citation type="journal article" date="2019" name="Sci. Rep.">
        <title>Colletotrichum shisoi sp. nov., an anthracnose pathogen of Perilla frutescens in Japan: molecular phylogenetic, morphological and genomic evidence.</title>
        <authorList>
            <person name="Gan P."/>
            <person name="Tsushima A."/>
            <person name="Hiroyama R."/>
            <person name="Narusaka M."/>
            <person name="Takano Y."/>
            <person name="Narusaka Y."/>
            <person name="Kawaradani M."/>
            <person name="Damm U."/>
            <person name="Shirasu K."/>
        </authorList>
    </citation>
    <scope>NUCLEOTIDE SEQUENCE [LARGE SCALE GENOMIC DNA]</scope>
    <source>
        <strain evidence="10 11">PG-2018a</strain>
    </source>
</reference>
<evidence type="ECO:0000313" key="11">
    <source>
        <dbReference type="Proteomes" id="UP000326340"/>
    </source>
</evidence>
<sequence length="568" mass="62986">MEPSLGLLFRALGILAAGYIVKFFVLLYQVRTKVRAVSKEHGVIIIMPDKDADGQQEMLPHSFLFGHLLVIGTMMAKQPPGLSGQVMPLLLLQQHPDLCRKGVVYVDTWPIGPPMLAVFHPQIADQFTQARSLPKHSLMKREFEPLTGNNDLVNMEGPTWKAWRAVFNPGFSARNILSLVPAMVEEALVMKESLERLADSGETAPLEAGMMRATVDIIGRAVLGTRLHAQTTDSRLFGALKKQIGLLIKDSGPASLLKSINPIRPLAMRYYNHAMKREILPHVERQLHENVHEQNSDGPKTVNSLAITSYVKEVSSSTTTTTAGSGSSEPKGTLDAQFADMAISQLKIFLLAGHDTTSSTLCFAYYLFHRYPDILARTRAEHDEVLGTDAALAASRIVENPALLNRLTYTNALLKETLRLYPPVGTVRQGSADVFLTQPETGERFPTDGWMLFAASQAMHRWDAFWPRPHEAVPERWLAREGDPLYPPKSAFRPFELGPRNCIGQDLAMVEMRLILALTVRELDVVPQFAADAPEVLGEKGFQGMTGTQITSHPREGMPVKVFRRAES</sequence>
<gene>
    <name evidence="10" type="primary">AflN-2</name>
    <name evidence="10" type="ORF">CSHISOI_06809</name>
</gene>
<dbReference type="PRINTS" id="PR00463">
    <property type="entry name" value="EP450I"/>
</dbReference>
<evidence type="ECO:0000256" key="5">
    <source>
        <dbReference type="ARBA" id="ARBA00023002"/>
    </source>
</evidence>
<name>A0A5Q4BPL1_9PEZI</name>
<keyword evidence="11" id="KW-1185">Reference proteome</keyword>
<dbReference type="Proteomes" id="UP000326340">
    <property type="component" value="Unassembled WGS sequence"/>
</dbReference>
<evidence type="ECO:0000256" key="6">
    <source>
        <dbReference type="ARBA" id="ARBA00023004"/>
    </source>
</evidence>
<keyword evidence="9" id="KW-0472">Membrane</keyword>
<evidence type="ECO:0000256" key="1">
    <source>
        <dbReference type="ARBA" id="ARBA00001971"/>
    </source>
</evidence>
<protein>
    <submittedName>
        <fullName evidence="10">Cytochrome P450 monooxygenase aflN</fullName>
    </submittedName>
</protein>
<evidence type="ECO:0000313" key="10">
    <source>
        <dbReference type="EMBL" id="TQN68636.1"/>
    </source>
</evidence>
<dbReference type="GO" id="GO:0016705">
    <property type="term" value="F:oxidoreductase activity, acting on paired donors, with incorporation or reduction of molecular oxygen"/>
    <property type="evidence" value="ECO:0007669"/>
    <property type="project" value="InterPro"/>
</dbReference>
<dbReference type="EMBL" id="PUHP01000661">
    <property type="protein sequence ID" value="TQN68636.1"/>
    <property type="molecule type" value="Genomic_DNA"/>
</dbReference>
<proteinExistence type="predicted"/>
<dbReference type="SUPFAM" id="SSF48264">
    <property type="entry name" value="Cytochrome P450"/>
    <property type="match status" value="1"/>
</dbReference>
<evidence type="ECO:0000256" key="2">
    <source>
        <dbReference type="ARBA" id="ARBA00005179"/>
    </source>
</evidence>
<dbReference type="OrthoDB" id="10029320at2759"/>
<dbReference type="Pfam" id="PF00067">
    <property type="entry name" value="p450"/>
    <property type="match status" value="1"/>
</dbReference>